<protein>
    <submittedName>
        <fullName evidence="4">XRN2-binding (XTBD) domain-containing protein</fullName>
    </submittedName>
</protein>
<sequence length="340" mass="39385">MDKYVTEEEVDSFRARSESDQHWELRKSFILRHLTSYPKNRLLCLAQLFVNANILGCVYDPELTREVNELGSGLMEKYRQNYNRNYEGRAEVVKAKRRREDEAFEPKKESPMESKKKVTILRVTFFSKVFVFLKAQSGVTDRGLNPLQRLNQIVARLKVGWQLADVEGVPSLLIDGVVVLSNRFLTSKAVEVKHYAAAGALHAVNMAKIIYKNERFELWHGDIGPKNCYVDFIRSMLRRMYAVLPVTGSAERRLEVGFRNVGTYLDYRTKKGTGWEQEISFFVMNVLLASKVLRKGDCAKNKEFEHREIMAREVIKALSEKELEFEENDTGFVLRRKQVA</sequence>
<dbReference type="Proteomes" id="UP000274131">
    <property type="component" value="Unassembled WGS sequence"/>
</dbReference>
<proteinExistence type="predicted"/>
<gene>
    <name evidence="2" type="ORF">EVEC_LOCUS1797</name>
</gene>
<dbReference type="Pfam" id="PF11952">
    <property type="entry name" value="XTBD"/>
    <property type="match status" value="1"/>
</dbReference>
<dbReference type="InterPro" id="IPR021859">
    <property type="entry name" value="XTBD"/>
</dbReference>
<evidence type="ECO:0000313" key="2">
    <source>
        <dbReference type="EMBL" id="VDD86654.1"/>
    </source>
</evidence>
<reference evidence="4" key="1">
    <citation type="submission" date="2016-04" db="UniProtKB">
        <authorList>
            <consortium name="WormBaseParasite"/>
        </authorList>
    </citation>
    <scope>IDENTIFICATION</scope>
</reference>
<keyword evidence="3" id="KW-1185">Reference proteome</keyword>
<dbReference type="PANTHER" id="PTHR48430">
    <property type="entry name" value="PARTNER OF XRN-2 PROTEIN 1"/>
    <property type="match status" value="1"/>
</dbReference>
<evidence type="ECO:0000259" key="1">
    <source>
        <dbReference type="PROSITE" id="PS51827"/>
    </source>
</evidence>
<dbReference type="InterPro" id="IPR057067">
    <property type="entry name" value="Paxt-1-like_C"/>
</dbReference>
<dbReference type="Pfam" id="PF24799">
    <property type="entry name" value="Paxt-1_C"/>
    <property type="match status" value="1"/>
</dbReference>
<dbReference type="STRING" id="51028.A0A158Q9H6"/>
<name>A0A158Q9H6_ENTVE</name>
<evidence type="ECO:0000313" key="3">
    <source>
        <dbReference type="Proteomes" id="UP000274131"/>
    </source>
</evidence>
<dbReference type="EMBL" id="UXUI01007267">
    <property type="protein sequence ID" value="VDD86654.1"/>
    <property type="molecule type" value="Genomic_DNA"/>
</dbReference>
<organism evidence="4">
    <name type="scientific">Enterobius vermicularis</name>
    <name type="common">Human pinworm</name>
    <dbReference type="NCBI Taxonomy" id="51028"/>
    <lineage>
        <taxon>Eukaryota</taxon>
        <taxon>Metazoa</taxon>
        <taxon>Ecdysozoa</taxon>
        <taxon>Nematoda</taxon>
        <taxon>Chromadorea</taxon>
        <taxon>Rhabditida</taxon>
        <taxon>Spirurina</taxon>
        <taxon>Oxyuridomorpha</taxon>
        <taxon>Oxyuroidea</taxon>
        <taxon>Oxyuridae</taxon>
        <taxon>Enterobius</taxon>
    </lineage>
</organism>
<feature type="domain" description="XRN2-binding (XTBD)" evidence="1">
    <location>
        <begin position="10"/>
        <end position="95"/>
    </location>
</feature>
<evidence type="ECO:0000313" key="4">
    <source>
        <dbReference type="WBParaSite" id="EVEC_0000208901-mRNA-1"/>
    </source>
</evidence>
<dbReference type="AlphaFoldDB" id="A0A158Q9H6"/>
<accession>A0A158Q9H6</accession>
<reference evidence="2 3" key="2">
    <citation type="submission" date="2018-10" db="EMBL/GenBank/DDBJ databases">
        <authorList>
            <consortium name="Pathogen Informatics"/>
        </authorList>
    </citation>
    <scope>NUCLEOTIDE SEQUENCE [LARGE SCALE GENOMIC DNA]</scope>
</reference>
<dbReference type="OrthoDB" id="2359216at2759"/>
<dbReference type="PROSITE" id="PS51827">
    <property type="entry name" value="XTBD"/>
    <property type="match status" value="1"/>
</dbReference>
<dbReference type="WBParaSite" id="EVEC_0000208901-mRNA-1">
    <property type="protein sequence ID" value="EVEC_0000208901-mRNA-1"/>
    <property type="gene ID" value="EVEC_0000208901"/>
</dbReference>
<dbReference type="PANTHER" id="PTHR48430:SF1">
    <property type="entry name" value="PARTNER OF XRN-2 PROTEIN 1"/>
    <property type="match status" value="1"/>
</dbReference>